<keyword evidence="2" id="KW-1185">Reference proteome</keyword>
<name>A0A077ZZZ8_STYLE</name>
<gene>
    <name evidence="1" type="primary">Contig13066.g13934</name>
    <name evidence="1" type="ORF">STYLEM_3091</name>
</gene>
<proteinExistence type="predicted"/>
<accession>A0A077ZZZ8</accession>
<organism evidence="1 2">
    <name type="scientific">Stylonychia lemnae</name>
    <name type="common">Ciliate</name>
    <dbReference type="NCBI Taxonomy" id="5949"/>
    <lineage>
        <taxon>Eukaryota</taxon>
        <taxon>Sar</taxon>
        <taxon>Alveolata</taxon>
        <taxon>Ciliophora</taxon>
        <taxon>Intramacronucleata</taxon>
        <taxon>Spirotrichea</taxon>
        <taxon>Stichotrichia</taxon>
        <taxon>Sporadotrichida</taxon>
        <taxon>Oxytrichidae</taxon>
        <taxon>Stylonychinae</taxon>
        <taxon>Stylonychia</taxon>
    </lineage>
</organism>
<evidence type="ECO:0000313" key="1">
    <source>
        <dbReference type="EMBL" id="CDW74098.1"/>
    </source>
</evidence>
<dbReference type="Gene3D" id="3.40.630.30">
    <property type="match status" value="1"/>
</dbReference>
<protein>
    <submittedName>
        <fullName evidence="1">Uncharacterized protein</fullName>
    </submittedName>
</protein>
<reference evidence="1 2" key="1">
    <citation type="submission" date="2014-06" db="EMBL/GenBank/DDBJ databases">
        <authorList>
            <person name="Swart Estienne"/>
        </authorList>
    </citation>
    <scope>NUCLEOTIDE SEQUENCE [LARGE SCALE GENOMIC DNA]</scope>
    <source>
        <strain evidence="1 2">130c</strain>
    </source>
</reference>
<dbReference type="InParanoid" id="A0A077ZZZ8"/>
<evidence type="ECO:0000313" key="2">
    <source>
        <dbReference type="Proteomes" id="UP000039865"/>
    </source>
</evidence>
<dbReference type="AlphaFoldDB" id="A0A077ZZZ8"/>
<dbReference type="Proteomes" id="UP000039865">
    <property type="component" value="Unassembled WGS sequence"/>
</dbReference>
<dbReference type="EMBL" id="CCKQ01002993">
    <property type="protein sequence ID" value="CDW74098.1"/>
    <property type="molecule type" value="Genomic_DNA"/>
</dbReference>
<sequence length="247" mass="28600">MQEETLVLKQQSQFIPVQFGTRYIIEELTSENFDEFTDLVAEEYHLNDPLSIVLGATSTGYREAMESLKGIMLSQNQGFIARCTNSGMVVGGLTGEDYQAVYDFKKDQALETYYGRLNEGKQILYDRGVLKKEWKISLMTMGITRSTHYQQYIMTVLTYNVMLKAKHLGFEYAVAEVNHIGTYKIFSKDSHKILISVDFHDKYEEIKNNLSQEEKDFIQQSGLSDYIFFMKLDSAIVKRQEYLKSKQ</sequence>